<reference evidence="5 6" key="1">
    <citation type="submission" date="2019-07" db="EMBL/GenBank/DDBJ databases">
        <title>Whole genome shotgun sequence of Sporosarcina luteola NBRC 105378.</title>
        <authorList>
            <person name="Hosoyama A."/>
            <person name="Uohara A."/>
            <person name="Ohji S."/>
            <person name="Ichikawa N."/>
        </authorList>
    </citation>
    <scope>NUCLEOTIDE SEQUENCE [LARGE SCALE GENOMIC DNA]</scope>
    <source>
        <strain evidence="5 6">NBRC 105378</strain>
    </source>
</reference>
<evidence type="ECO:0000259" key="3">
    <source>
        <dbReference type="Pfam" id="PF13556"/>
    </source>
</evidence>
<feature type="domain" description="CdaR GGDEF-like" evidence="4">
    <location>
        <begin position="296"/>
        <end position="429"/>
    </location>
</feature>
<dbReference type="InterPro" id="IPR012914">
    <property type="entry name" value="PucR_dom"/>
</dbReference>
<organism evidence="5 6">
    <name type="scientific">Sporosarcina luteola</name>
    <dbReference type="NCBI Taxonomy" id="582850"/>
    <lineage>
        <taxon>Bacteria</taxon>
        <taxon>Bacillati</taxon>
        <taxon>Bacillota</taxon>
        <taxon>Bacilli</taxon>
        <taxon>Bacillales</taxon>
        <taxon>Caryophanaceae</taxon>
        <taxon>Sporosarcina</taxon>
    </lineage>
</organism>
<dbReference type="Gene3D" id="1.10.10.2840">
    <property type="entry name" value="PucR C-terminal helix-turn-helix domain"/>
    <property type="match status" value="1"/>
</dbReference>
<dbReference type="Pfam" id="PF17853">
    <property type="entry name" value="GGDEF_2"/>
    <property type="match status" value="1"/>
</dbReference>
<dbReference type="InterPro" id="IPR025736">
    <property type="entry name" value="PucR_C-HTH_dom"/>
</dbReference>
<dbReference type="PANTHER" id="PTHR33744:SF1">
    <property type="entry name" value="DNA-BINDING TRANSCRIPTIONAL ACTIVATOR ADER"/>
    <property type="match status" value="1"/>
</dbReference>
<dbReference type="RefSeq" id="WP_246110954.1">
    <property type="nucleotide sequence ID" value="NZ_BJYL01000026.1"/>
</dbReference>
<dbReference type="InterPro" id="IPR051448">
    <property type="entry name" value="CdaR-like_regulators"/>
</dbReference>
<protein>
    <submittedName>
        <fullName evidence="5">PucR family transcriptional regulator</fullName>
    </submittedName>
</protein>
<comment type="caution">
    <text evidence="5">The sequence shown here is derived from an EMBL/GenBank/DDBJ whole genome shotgun (WGS) entry which is preliminary data.</text>
</comment>
<evidence type="ECO:0000313" key="5">
    <source>
        <dbReference type="EMBL" id="GEN83749.1"/>
    </source>
</evidence>
<comment type="similarity">
    <text evidence="1">Belongs to the CdaR family.</text>
</comment>
<dbReference type="InterPro" id="IPR041522">
    <property type="entry name" value="CdaR_GGDEF"/>
</dbReference>
<evidence type="ECO:0000259" key="4">
    <source>
        <dbReference type="Pfam" id="PF17853"/>
    </source>
</evidence>
<dbReference type="Proteomes" id="UP000321901">
    <property type="component" value="Unassembled WGS sequence"/>
</dbReference>
<accession>A0A511Z8G9</accession>
<gene>
    <name evidence="5" type="ORF">SLU01_20610</name>
</gene>
<evidence type="ECO:0000256" key="1">
    <source>
        <dbReference type="ARBA" id="ARBA00006754"/>
    </source>
</evidence>
<evidence type="ECO:0000313" key="6">
    <source>
        <dbReference type="Proteomes" id="UP000321901"/>
    </source>
</evidence>
<dbReference type="Pfam" id="PF13556">
    <property type="entry name" value="HTH_30"/>
    <property type="match status" value="1"/>
</dbReference>
<dbReference type="EMBL" id="BJYL01000026">
    <property type="protein sequence ID" value="GEN83749.1"/>
    <property type="molecule type" value="Genomic_DNA"/>
</dbReference>
<feature type="domain" description="PucR C-terminal helix-turn-helix" evidence="3">
    <location>
        <begin position="482"/>
        <end position="540"/>
    </location>
</feature>
<dbReference type="Pfam" id="PF07905">
    <property type="entry name" value="PucR"/>
    <property type="match status" value="1"/>
</dbReference>
<evidence type="ECO:0000259" key="2">
    <source>
        <dbReference type="Pfam" id="PF07905"/>
    </source>
</evidence>
<dbReference type="PANTHER" id="PTHR33744">
    <property type="entry name" value="CARBOHYDRATE DIACID REGULATOR"/>
    <property type="match status" value="1"/>
</dbReference>
<name>A0A511Z8G9_9BACL</name>
<dbReference type="AlphaFoldDB" id="A0A511Z8G9"/>
<feature type="domain" description="Purine catabolism PurC-like" evidence="2">
    <location>
        <begin position="7"/>
        <end position="124"/>
    </location>
</feature>
<proteinExistence type="inferred from homology"/>
<sequence length="550" mass="63069">MEFKVKDLLTMEPMKNAEVLVGQNYIQNVIEGVTVMEGPDIAKWIKGGEVILTSLYSIRNFTEKELKEFIAKLAEKRVSALIIKKFSSRITNQLLTASEKYRMPIILLPQEVPFVDVMYPIMGELFNNQVVKLQYYKEIHDRFTALSLAGKGIEQIIYTLEELIGNPVALFDRNFSCIISTSPELEKFEMVEKVHFYEQTSGIKYPHYRQIVKYPELENSKGHQIVVPIETMNHNKMYLFIGEINQSLGELDLIAVENAATSLSLELVKQFAVAEVEKKYKNDLIEELISGKIQSIDAIYEKANVIGWDFTGAFAAVIFHINRLDSMVKQNGGYSDRSLFLVNEAIHHYLPNGIISTKSNQFIVLWKVENKSKKDTLWLNEIKQTSKKIQTLIKKQVNDIDVQIGIGHAVSDILDIPKSYREAHDALELGRTLNGLESITAFSELGIFRLLRHIEDSSTLNQFIPDSLRELLEYQQANHLDLLVTLITFLECNQNATQTAKLLFVHYKTVVYRLERIKEITGMDFDDSEEMLSVRVGLKIYELIQRENAE</sequence>
<keyword evidence="6" id="KW-1185">Reference proteome</keyword>
<dbReference type="InterPro" id="IPR042070">
    <property type="entry name" value="PucR_C-HTH_sf"/>
</dbReference>